<dbReference type="Gene3D" id="3.40.50.1110">
    <property type="entry name" value="SGNH hydrolase"/>
    <property type="match status" value="1"/>
</dbReference>
<dbReference type="EMBL" id="CP045068">
    <property type="protein sequence ID" value="QFQ91740.1"/>
    <property type="molecule type" value="Genomic_DNA"/>
</dbReference>
<organism evidence="3 4">
    <name type="scientific">Lacticaseibacillus manihotivorans</name>
    <dbReference type="NCBI Taxonomy" id="88233"/>
    <lineage>
        <taxon>Bacteria</taxon>
        <taxon>Bacillati</taxon>
        <taxon>Bacillota</taxon>
        <taxon>Bacilli</taxon>
        <taxon>Lactobacillales</taxon>
        <taxon>Lactobacillaceae</taxon>
        <taxon>Lacticaseibacillus</taxon>
    </lineage>
</organism>
<evidence type="ECO:0000256" key="1">
    <source>
        <dbReference type="SAM" id="MobiDB-lite"/>
    </source>
</evidence>
<dbReference type="Proteomes" id="UP000388452">
    <property type="component" value="Chromosome"/>
</dbReference>
<sequence length="293" mass="31477">MGWLTCSCNLRKIKLIHIGGTFFMRKFGLFFSALLAIAALGAIIFFGRQHQADQLAAQRASHSALVAKQQPATKTTTSTSSSNTTKKATKVNKKIGNNQPLKYVALGDSLAAGDYTSKENMAYEYVLTRYLKDTLGFKATLDGYWQAGATITSIAQPNYDNVVNMAPNLITIELGTNEQDQTNANYADAATFKTNLTNLVSGLKSDLPKAKIILLTTWKAETSASYDAAIKAVGTQYSVPVVDISSVYAKAGNIAQSGASSWTGSGDGYHPNDSGNQAIADLLAKQVDKFYVK</sequence>
<dbReference type="SUPFAM" id="SSF52266">
    <property type="entry name" value="SGNH hydrolase"/>
    <property type="match status" value="1"/>
</dbReference>
<keyword evidence="2" id="KW-0812">Transmembrane</keyword>
<dbReference type="AlphaFoldDB" id="A0A5P8JSK4"/>
<dbReference type="InterPro" id="IPR001087">
    <property type="entry name" value="GDSL"/>
</dbReference>
<protein>
    <submittedName>
        <fullName evidence="3">Uncharacterized protein</fullName>
    </submittedName>
</protein>
<dbReference type="InterPro" id="IPR051532">
    <property type="entry name" value="Ester_Hydrolysis_Enzymes"/>
</dbReference>
<keyword evidence="2" id="KW-1133">Transmembrane helix</keyword>
<dbReference type="CDD" id="cd00229">
    <property type="entry name" value="SGNH_hydrolase"/>
    <property type="match status" value="1"/>
</dbReference>
<name>A0A5P8JSK4_9LACO</name>
<evidence type="ECO:0000313" key="3">
    <source>
        <dbReference type="EMBL" id="QFQ91740.1"/>
    </source>
</evidence>
<reference evidence="3 4" key="1">
    <citation type="submission" date="2019-10" db="EMBL/GenBank/DDBJ databases">
        <title>Genome sequencing of Lactobacillus manihotivorans.</title>
        <authorList>
            <person name="Kim K."/>
        </authorList>
    </citation>
    <scope>NUCLEOTIDE SEQUENCE [LARGE SCALE GENOMIC DNA]</scope>
    <source>
        <strain evidence="3 4">LM010</strain>
    </source>
</reference>
<dbReference type="PANTHER" id="PTHR30383">
    <property type="entry name" value="THIOESTERASE 1/PROTEASE 1/LYSOPHOSPHOLIPASE L1"/>
    <property type="match status" value="1"/>
</dbReference>
<accession>A0A5P8JSK4</accession>
<dbReference type="GO" id="GO:0004622">
    <property type="term" value="F:phosphatidylcholine lysophospholipase activity"/>
    <property type="evidence" value="ECO:0007669"/>
    <property type="project" value="TreeGrafter"/>
</dbReference>
<proteinExistence type="predicted"/>
<keyword evidence="2" id="KW-0472">Membrane</keyword>
<dbReference type="InterPro" id="IPR036514">
    <property type="entry name" value="SGNH_hydro_sf"/>
</dbReference>
<evidence type="ECO:0000313" key="4">
    <source>
        <dbReference type="Proteomes" id="UP000388452"/>
    </source>
</evidence>
<feature type="compositionally biased region" description="Low complexity" evidence="1">
    <location>
        <begin position="72"/>
        <end position="86"/>
    </location>
</feature>
<feature type="region of interest" description="Disordered" evidence="1">
    <location>
        <begin position="66"/>
        <end position="89"/>
    </location>
</feature>
<feature type="transmembrane region" description="Helical" evidence="2">
    <location>
        <begin position="27"/>
        <end position="46"/>
    </location>
</feature>
<evidence type="ECO:0000256" key="2">
    <source>
        <dbReference type="SAM" id="Phobius"/>
    </source>
</evidence>
<dbReference type="PANTHER" id="PTHR30383:SF5">
    <property type="entry name" value="SGNH HYDROLASE-TYPE ESTERASE DOMAIN-CONTAINING PROTEIN"/>
    <property type="match status" value="1"/>
</dbReference>
<dbReference type="Pfam" id="PF00657">
    <property type="entry name" value="Lipase_GDSL"/>
    <property type="match status" value="1"/>
</dbReference>
<gene>
    <name evidence="3" type="ORF">LM010_10005</name>
</gene>